<feature type="domain" description="Radical SAM core" evidence="13">
    <location>
        <begin position="141"/>
        <end position="371"/>
    </location>
</feature>
<dbReference type="SFLD" id="SFLDG01082">
    <property type="entry name" value="B12-binding_domain_containing"/>
    <property type="match status" value="1"/>
</dbReference>
<dbReference type="Pfam" id="PF00919">
    <property type="entry name" value="UPF0004"/>
    <property type="match status" value="1"/>
</dbReference>
<dbReference type="EC" id="2.8.4.4" evidence="10"/>
<feature type="binding site" evidence="10">
    <location>
        <position position="159"/>
    </location>
    <ligand>
        <name>[4Fe-4S] cluster</name>
        <dbReference type="ChEBI" id="CHEBI:49883"/>
        <label>2</label>
        <note>4Fe-4S-S-AdoMet</note>
    </ligand>
</feature>
<dbReference type="SUPFAM" id="SSF102114">
    <property type="entry name" value="Radical SAM enzymes"/>
    <property type="match status" value="1"/>
</dbReference>
<dbReference type="GO" id="GO:0046872">
    <property type="term" value="F:metal ion binding"/>
    <property type="evidence" value="ECO:0007669"/>
    <property type="project" value="UniProtKB-KW"/>
</dbReference>
<dbReference type="GO" id="GO:0103039">
    <property type="term" value="F:protein methylthiotransferase activity"/>
    <property type="evidence" value="ECO:0007669"/>
    <property type="project" value="UniProtKB-EC"/>
</dbReference>
<dbReference type="SFLD" id="SFLDF00274">
    <property type="entry name" value="ribosomal_protein_S12_methylth"/>
    <property type="match status" value="1"/>
</dbReference>
<dbReference type="InterPro" id="IPR006638">
    <property type="entry name" value="Elp3/MiaA/NifB-like_rSAM"/>
</dbReference>
<keyword evidence="3 10" id="KW-0963">Cytoplasm</keyword>
<dbReference type="GO" id="GO:0051539">
    <property type="term" value="F:4 iron, 4 sulfur cluster binding"/>
    <property type="evidence" value="ECO:0007669"/>
    <property type="project" value="UniProtKB-UniRule"/>
</dbReference>
<dbReference type="InterPro" id="IPR005839">
    <property type="entry name" value="Methylthiotransferase"/>
</dbReference>
<dbReference type="GO" id="GO:0035599">
    <property type="term" value="F:aspartic acid methylthiotransferase activity"/>
    <property type="evidence" value="ECO:0007669"/>
    <property type="project" value="TreeGrafter"/>
</dbReference>
<feature type="binding site" evidence="10">
    <location>
        <position position="155"/>
    </location>
    <ligand>
        <name>[4Fe-4S] cluster</name>
        <dbReference type="ChEBI" id="CHEBI:49883"/>
        <label>2</label>
        <note>4Fe-4S-S-AdoMet</note>
    </ligand>
</feature>
<dbReference type="InterPro" id="IPR005840">
    <property type="entry name" value="Ribosomal_uS12_MeSTrfase_RimO"/>
</dbReference>
<dbReference type="InterPro" id="IPR023404">
    <property type="entry name" value="rSAM_horseshoe"/>
</dbReference>
<dbReference type="InterPro" id="IPR020612">
    <property type="entry name" value="Methylthiotransferase_CS"/>
</dbReference>
<dbReference type="OrthoDB" id="9805215at2"/>
<keyword evidence="4 10" id="KW-0808">Transferase</keyword>
<dbReference type="GO" id="GO:0005840">
    <property type="term" value="C:ribosome"/>
    <property type="evidence" value="ECO:0007669"/>
    <property type="project" value="UniProtKB-KW"/>
</dbReference>
<dbReference type="PROSITE" id="PS50926">
    <property type="entry name" value="TRAM"/>
    <property type="match status" value="1"/>
</dbReference>
<gene>
    <name evidence="10 14" type="primary">rimO</name>
    <name evidence="14" type="ORF">EXD82_08095</name>
</gene>
<organism evidence="14 15">
    <name type="scientific">Peptacetobacter hominis</name>
    <dbReference type="NCBI Taxonomy" id="2743610"/>
    <lineage>
        <taxon>Bacteria</taxon>
        <taxon>Bacillati</taxon>
        <taxon>Bacillota</taxon>
        <taxon>Clostridia</taxon>
        <taxon>Peptostreptococcales</taxon>
        <taxon>Peptostreptococcaceae</taxon>
        <taxon>Peptacetobacter</taxon>
    </lineage>
</organism>
<dbReference type="InterPro" id="IPR007197">
    <property type="entry name" value="rSAM"/>
</dbReference>
<dbReference type="PANTHER" id="PTHR43837:SF1">
    <property type="entry name" value="RIBOSOMAL PROTEIN US12 METHYLTHIOTRANSFERASE RIMO"/>
    <property type="match status" value="1"/>
</dbReference>
<dbReference type="InterPro" id="IPR002792">
    <property type="entry name" value="TRAM_dom"/>
</dbReference>
<dbReference type="SFLD" id="SFLDG01061">
    <property type="entry name" value="methylthiotransferase"/>
    <property type="match status" value="1"/>
</dbReference>
<dbReference type="Gene3D" id="3.80.30.20">
    <property type="entry name" value="tm_1862 like domain"/>
    <property type="match status" value="1"/>
</dbReference>
<evidence type="ECO:0000256" key="5">
    <source>
        <dbReference type="ARBA" id="ARBA00022691"/>
    </source>
</evidence>
<dbReference type="HAMAP" id="MF_01865">
    <property type="entry name" value="MTTase_RimO"/>
    <property type="match status" value="1"/>
</dbReference>
<dbReference type="Pfam" id="PF04055">
    <property type="entry name" value="Radical_SAM"/>
    <property type="match status" value="1"/>
</dbReference>
<dbReference type="SMART" id="SM00729">
    <property type="entry name" value="Elp3"/>
    <property type="match status" value="1"/>
</dbReference>
<keyword evidence="5 10" id="KW-0949">S-adenosyl-L-methionine</keyword>
<keyword evidence="8 10" id="KW-0411">Iron-sulfur</keyword>
<comment type="cofactor">
    <cofactor evidence="10">
        <name>[4Fe-4S] cluster</name>
        <dbReference type="ChEBI" id="CHEBI:49883"/>
    </cofactor>
    <text evidence="10">Binds 2 [4Fe-4S] clusters. One cluster is coordinated with 3 cysteines and an exchangeable S-adenosyl-L-methionine.</text>
</comment>
<evidence type="ECO:0000256" key="4">
    <source>
        <dbReference type="ARBA" id="ARBA00022679"/>
    </source>
</evidence>
<feature type="domain" description="MTTase N-terminal" evidence="12">
    <location>
        <begin position="2"/>
        <end position="118"/>
    </location>
</feature>
<comment type="caution">
    <text evidence="14">The sequence shown here is derived from an EMBL/GenBank/DDBJ whole genome shotgun (WGS) entry which is preliminary data.</text>
</comment>
<proteinExistence type="inferred from homology"/>
<keyword evidence="14" id="KW-0687">Ribonucleoprotein</keyword>
<dbReference type="FunFam" id="3.80.30.20:FF:000001">
    <property type="entry name" value="tRNA-2-methylthio-N(6)-dimethylallyladenosine synthase 2"/>
    <property type="match status" value="1"/>
</dbReference>
<dbReference type="NCBIfam" id="TIGR00089">
    <property type="entry name" value="MiaB/RimO family radical SAM methylthiotransferase"/>
    <property type="match status" value="1"/>
</dbReference>
<dbReference type="PROSITE" id="PS51449">
    <property type="entry name" value="MTTASE_N"/>
    <property type="match status" value="1"/>
</dbReference>
<dbReference type="FunFam" id="3.40.50.12160:FF:000003">
    <property type="entry name" value="CDK5 regulatory subunit-associated protein 1"/>
    <property type="match status" value="1"/>
</dbReference>
<dbReference type="PROSITE" id="PS01278">
    <property type="entry name" value="MTTASE_RADICAL"/>
    <property type="match status" value="1"/>
</dbReference>
<dbReference type="PROSITE" id="PS51918">
    <property type="entry name" value="RADICAL_SAM"/>
    <property type="match status" value="1"/>
</dbReference>
<feature type="binding site" evidence="10">
    <location>
        <position position="11"/>
    </location>
    <ligand>
        <name>[4Fe-4S] cluster</name>
        <dbReference type="ChEBI" id="CHEBI:49883"/>
        <label>1</label>
    </ligand>
</feature>
<evidence type="ECO:0000256" key="2">
    <source>
        <dbReference type="ARBA" id="ARBA00022485"/>
    </source>
</evidence>
<dbReference type="EMBL" id="SGJB01000015">
    <property type="protein sequence ID" value="TQQ84160.1"/>
    <property type="molecule type" value="Genomic_DNA"/>
</dbReference>
<evidence type="ECO:0000313" key="14">
    <source>
        <dbReference type="EMBL" id="TQQ84160.1"/>
    </source>
</evidence>
<dbReference type="InterPro" id="IPR013848">
    <property type="entry name" value="Methylthiotransferase_N"/>
</dbReference>
<dbReference type="InterPro" id="IPR058240">
    <property type="entry name" value="rSAM_sf"/>
</dbReference>
<evidence type="ECO:0000259" key="13">
    <source>
        <dbReference type="PROSITE" id="PS51918"/>
    </source>
</evidence>
<feature type="binding site" evidence="10">
    <location>
        <position position="162"/>
    </location>
    <ligand>
        <name>[4Fe-4S] cluster</name>
        <dbReference type="ChEBI" id="CHEBI:49883"/>
        <label>2</label>
        <note>4Fe-4S-S-AdoMet</note>
    </ligand>
</feature>
<comment type="catalytic activity">
    <reaction evidence="9">
        <text>N(6)-dimethylallyladenosine(37) in tRNA + (sulfur carrier)-SH + AH2 + 2 S-adenosyl-L-methionine = 2-methylsulfanyl-N(6)-dimethylallyladenosine(37) in tRNA + (sulfur carrier)-H + 5'-deoxyadenosine + L-methionine + A + S-adenosyl-L-homocysteine + 2 H(+)</text>
        <dbReference type="Rhea" id="RHEA:37067"/>
        <dbReference type="Rhea" id="RHEA-COMP:10375"/>
        <dbReference type="Rhea" id="RHEA-COMP:10376"/>
        <dbReference type="Rhea" id="RHEA-COMP:14737"/>
        <dbReference type="Rhea" id="RHEA-COMP:14739"/>
        <dbReference type="ChEBI" id="CHEBI:13193"/>
        <dbReference type="ChEBI" id="CHEBI:15378"/>
        <dbReference type="ChEBI" id="CHEBI:17319"/>
        <dbReference type="ChEBI" id="CHEBI:17499"/>
        <dbReference type="ChEBI" id="CHEBI:29917"/>
        <dbReference type="ChEBI" id="CHEBI:57844"/>
        <dbReference type="ChEBI" id="CHEBI:57856"/>
        <dbReference type="ChEBI" id="CHEBI:59789"/>
        <dbReference type="ChEBI" id="CHEBI:64428"/>
        <dbReference type="ChEBI" id="CHEBI:74415"/>
        <dbReference type="ChEBI" id="CHEBI:74417"/>
        <dbReference type="EC" id="2.8.4.3"/>
    </reaction>
</comment>
<name>A0A544QTZ3_9FIRM</name>
<feature type="binding site" evidence="10">
    <location>
        <position position="47"/>
    </location>
    <ligand>
        <name>[4Fe-4S] cluster</name>
        <dbReference type="ChEBI" id="CHEBI:49883"/>
        <label>1</label>
    </ligand>
</feature>
<evidence type="ECO:0000259" key="11">
    <source>
        <dbReference type="PROSITE" id="PS50926"/>
    </source>
</evidence>
<accession>A0A544QTZ3</accession>
<reference evidence="14 15" key="1">
    <citation type="submission" date="2019-02" db="EMBL/GenBank/DDBJ databases">
        <title>Peptostreptococcaceae bacterium ZHW00191 nov., a new bacterium isolated from the human gut.</title>
        <authorList>
            <person name="Zhou H.-W."/>
            <person name="Chen X.-J."/>
        </authorList>
    </citation>
    <scope>NUCLEOTIDE SEQUENCE [LARGE SCALE GENOMIC DNA]</scope>
    <source>
        <strain evidence="14 15">ZHW00191</strain>
    </source>
</reference>
<evidence type="ECO:0000256" key="9">
    <source>
        <dbReference type="ARBA" id="ARBA00051425"/>
    </source>
</evidence>
<feature type="domain" description="TRAM" evidence="11">
    <location>
        <begin position="374"/>
        <end position="441"/>
    </location>
</feature>
<dbReference type="SFLD" id="SFLDS00029">
    <property type="entry name" value="Radical_SAM"/>
    <property type="match status" value="1"/>
</dbReference>
<feature type="binding site" evidence="10">
    <location>
        <position position="81"/>
    </location>
    <ligand>
        <name>[4Fe-4S] cluster</name>
        <dbReference type="ChEBI" id="CHEBI:49883"/>
        <label>1</label>
    </ligand>
</feature>
<dbReference type="AlphaFoldDB" id="A0A544QTZ3"/>
<evidence type="ECO:0000256" key="6">
    <source>
        <dbReference type="ARBA" id="ARBA00022723"/>
    </source>
</evidence>
<keyword evidence="2 10" id="KW-0004">4Fe-4S</keyword>
<dbReference type="PANTHER" id="PTHR43837">
    <property type="entry name" value="RIBOSOMAL PROTEIN S12 METHYLTHIOTRANSFERASE RIMO"/>
    <property type="match status" value="1"/>
</dbReference>
<dbReference type="Proteomes" id="UP000317863">
    <property type="component" value="Unassembled WGS sequence"/>
</dbReference>
<dbReference type="InterPro" id="IPR038135">
    <property type="entry name" value="Methylthiotransferase_N_sf"/>
</dbReference>
<evidence type="ECO:0000256" key="1">
    <source>
        <dbReference type="ARBA" id="ARBA00003234"/>
    </source>
</evidence>
<evidence type="ECO:0000256" key="10">
    <source>
        <dbReference type="HAMAP-Rule" id="MF_01865"/>
    </source>
</evidence>
<dbReference type="Pfam" id="PF18693">
    <property type="entry name" value="TRAM_2"/>
    <property type="match status" value="1"/>
</dbReference>
<keyword evidence="14" id="KW-0689">Ribosomal protein</keyword>
<keyword evidence="15" id="KW-1185">Reference proteome</keyword>
<evidence type="ECO:0000259" key="12">
    <source>
        <dbReference type="PROSITE" id="PS51449"/>
    </source>
</evidence>
<evidence type="ECO:0000256" key="7">
    <source>
        <dbReference type="ARBA" id="ARBA00023004"/>
    </source>
</evidence>
<dbReference type="NCBIfam" id="TIGR01125">
    <property type="entry name" value="30S ribosomal protein S12 methylthiotransferase RimO"/>
    <property type="match status" value="1"/>
</dbReference>
<evidence type="ECO:0000313" key="15">
    <source>
        <dbReference type="Proteomes" id="UP000317863"/>
    </source>
</evidence>
<comment type="subcellular location">
    <subcellularLocation>
        <location evidence="10">Cytoplasm</location>
    </subcellularLocation>
</comment>
<comment type="catalytic activity">
    <reaction evidence="10">
        <text>L-aspartate(89)-[ribosomal protein uS12]-hydrogen + (sulfur carrier)-SH + AH2 + 2 S-adenosyl-L-methionine = 3-methylsulfanyl-L-aspartate(89)-[ribosomal protein uS12]-hydrogen + (sulfur carrier)-H + 5'-deoxyadenosine + L-methionine + A + S-adenosyl-L-homocysteine + 2 H(+)</text>
        <dbReference type="Rhea" id="RHEA:37087"/>
        <dbReference type="Rhea" id="RHEA-COMP:10460"/>
        <dbReference type="Rhea" id="RHEA-COMP:10461"/>
        <dbReference type="Rhea" id="RHEA-COMP:14737"/>
        <dbReference type="Rhea" id="RHEA-COMP:14739"/>
        <dbReference type="ChEBI" id="CHEBI:13193"/>
        <dbReference type="ChEBI" id="CHEBI:15378"/>
        <dbReference type="ChEBI" id="CHEBI:17319"/>
        <dbReference type="ChEBI" id="CHEBI:17499"/>
        <dbReference type="ChEBI" id="CHEBI:29917"/>
        <dbReference type="ChEBI" id="CHEBI:29961"/>
        <dbReference type="ChEBI" id="CHEBI:57844"/>
        <dbReference type="ChEBI" id="CHEBI:57856"/>
        <dbReference type="ChEBI" id="CHEBI:59789"/>
        <dbReference type="ChEBI" id="CHEBI:64428"/>
        <dbReference type="ChEBI" id="CHEBI:73599"/>
        <dbReference type="EC" id="2.8.4.4"/>
    </reaction>
</comment>
<evidence type="ECO:0000256" key="8">
    <source>
        <dbReference type="ARBA" id="ARBA00023014"/>
    </source>
</evidence>
<dbReference type="Gene3D" id="3.40.50.12160">
    <property type="entry name" value="Methylthiotransferase, N-terminal domain"/>
    <property type="match status" value="1"/>
</dbReference>
<dbReference type="RefSeq" id="WP_142536411.1">
    <property type="nucleotide sequence ID" value="NZ_SGJB01000015.1"/>
</dbReference>
<dbReference type="Gene3D" id="2.40.50.140">
    <property type="entry name" value="Nucleic acid-binding proteins"/>
    <property type="match status" value="1"/>
</dbReference>
<sequence>MLKIALESLGCSKNLMDAEIMNGILIEKGYEFTDDFEDADLIIVNTCGFIKDAKQESIDLIVELSELKKEGKLKYLIVTGCLAQRYSDELLEEIPEIDAIVGTGNFMNISDIIEKVEENKKVNETGNIEFAFDETLPRYVSTPDYMAYIKIGEGCSNHCTYCIIPKLRGKYRSRKFEDIIKEAEKLAADGVKELVVIAQDTTKYGEDLYGESRLAELLDKMAEIEGLKWIRVMYSYPESITEELVNVIAKHDNICSYFDMPIQHASNRILKLMNRKTSKEDIRAKVEMIRAKIPDAVIRTTVIVGFPGEEESDVDELVDFIEEIKFDRLGAFSYSREENTPADKMEGHMEEEIKEERRARVMMAQQRISESLNERKIGNIYEVLVEEQVEDNIYTGRTQGDAEDIDSIVYINSDEPLEIGDFVKVEINDSMEYDLIGDVIYESAK</sequence>
<keyword evidence="6 10" id="KW-0479">Metal-binding</keyword>
<evidence type="ECO:0000256" key="3">
    <source>
        <dbReference type="ARBA" id="ARBA00022490"/>
    </source>
</evidence>
<dbReference type="CDD" id="cd01335">
    <property type="entry name" value="Radical_SAM"/>
    <property type="match status" value="1"/>
</dbReference>
<dbReference type="InterPro" id="IPR012340">
    <property type="entry name" value="NA-bd_OB-fold"/>
</dbReference>
<keyword evidence="7 10" id="KW-0408">Iron</keyword>
<comment type="function">
    <text evidence="10">Catalyzes the methylthiolation of an aspartic acid residue of ribosomal protein uS12.</text>
</comment>
<dbReference type="GO" id="GO:0005829">
    <property type="term" value="C:cytosol"/>
    <property type="evidence" value="ECO:0007669"/>
    <property type="project" value="TreeGrafter"/>
</dbReference>
<dbReference type="GO" id="GO:0035597">
    <property type="term" value="F:tRNA-2-methylthio-N(6)-dimethylallyladenosine(37) synthase activity"/>
    <property type="evidence" value="ECO:0007669"/>
    <property type="project" value="UniProtKB-EC"/>
</dbReference>
<comment type="similarity">
    <text evidence="10">Belongs to the methylthiotransferase family. RimO subfamily.</text>
</comment>
<comment type="function">
    <text evidence="1">Catalyzes the methylthiolation of N6-(dimethylallyl)adenosine (i(6)A), leading to the formation of 2-methylthio-N6-(dimethylallyl)adenosine (ms(2)i(6)A) at position 37 in tRNAs that read codons beginning with uridine.</text>
</comment>
<protein>
    <recommendedName>
        <fullName evidence="10">Ribosomal protein uS12 methylthiotransferase RimO</fullName>
        <shortName evidence="10">uS12 MTTase</shortName>
        <shortName evidence="10">uS12 methylthiotransferase</shortName>
        <ecNumber evidence="10">2.8.4.4</ecNumber>
    </recommendedName>
    <alternativeName>
        <fullName evidence="10">Ribosomal protein uS12 (aspartate-C(3))-methylthiotransferase</fullName>
    </alternativeName>
    <alternativeName>
        <fullName evidence="10">Ribosome maturation factor RimO</fullName>
    </alternativeName>
</protein>